<reference evidence="3 4" key="1">
    <citation type="submission" date="2021-03" db="EMBL/GenBank/DDBJ databases">
        <title>Genomic Encyclopedia of Type Strains, Phase IV (KMG-IV): sequencing the most valuable type-strain genomes for metagenomic binning, comparative biology and taxonomic classification.</title>
        <authorList>
            <person name="Goeker M."/>
        </authorList>
    </citation>
    <scope>NUCLEOTIDE SEQUENCE [LARGE SCALE GENOMIC DNA]</scope>
    <source>
        <strain evidence="3 4">DSM 21600</strain>
    </source>
</reference>
<dbReference type="InterPro" id="IPR045179">
    <property type="entry name" value="YgfZ/GcvT"/>
</dbReference>
<gene>
    <name evidence="3" type="ORF">J2Z17_002255</name>
</gene>
<evidence type="ECO:0000256" key="1">
    <source>
        <dbReference type="ARBA" id="ARBA00022946"/>
    </source>
</evidence>
<sequence length="278" mass="29729">MPASHLPDRALIAISGADAQTFLHNLITTDVEAIAPKEAAPGALLTPQGKLFFDFLIWRHEDHFLLETDESQADGLLKRLTLYKLRAKVDIKRLDDEGVTVFWNDDLPADGIRDLRFAAAGLDLVRKPGRHAGADGDAYDGLRIAAGIVVSGRDFSLEDAFPHDVMLDLTRGVSFKKGCYVGQEVVSRMHHRKSARKRPVIVTAQGTLPATGTPLTAAGKPIGTLGSVSGNAGLAIVRVDRAGEAMAAQLPVLAGDLPVTLRLPDWSGLAFPTASEDA</sequence>
<dbReference type="Proteomes" id="UP000759443">
    <property type="component" value="Unassembled WGS sequence"/>
</dbReference>
<accession>A0ABS4DYQ4</accession>
<keyword evidence="1" id="KW-0809">Transit peptide</keyword>
<dbReference type="SUPFAM" id="SSF103025">
    <property type="entry name" value="Folate-binding domain"/>
    <property type="match status" value="1"/>
</dbReference>
<dbReference type="PANTHER" id="PTHR22602">
    <property type="entry name" value="TRANSFERASE CAF17, MITOCHONDRIAL-RELATED"/>
    <property type="match status" value="1"/>
</dbReference>
<name>A0ABS4DYQ4_9HYPH</name>
<feature type="domain" description="CAF17 C-terminal" evidence="2">
    <location>
        <begin position="196"/>
        <end position="267"/>
    </location>
</feature>
<dbReference type="InterPro" id="IPR027266">
    <property type="entry name" value="TrmE/GcvT-like"/>
</dbReference>
<protein>
    <submittedName>
        <fullName evidence="3">Folate-binding protein YgfZ</fullName>
    </submittedName>
</protein>
<evidence type="ECO:0000259" key="2">
    <source>
        <dbReference type="Pfam" id="PF25455"/>
    </source>
</evidence>
<dbReference type="Pfam" id="PF25455">
    <property type="entry name" value="Beta-barrel_CAF17_C"/>
    <property type="match status" value="1"/>
</dbReference>
<comment type="caution">
    <text evidence="3">The sequence shown here is derived from an EMBL/GenBank/DDBJ whole genome shotgun (WGS) entry which is preliminary data.</text>
</comment>
<dbReference type="Gene3D" id="3.30.1360.120">
    <property type="entry name" value="Probable tRNA modification gtpase trme, domain 1"/>
    <property type="match status" value="2"/>
</dbReference>
<evidence type="ECO:0000313" key="4">
    <source>
        <dbReference type="Proteomes" id="UP000759443"/>
    </source>
</evidence>
<dbReference type="EMBL" id="JAGGJU010000005">
    <property type="protein sequence ID" value="MBP1850818.1"/>
    <property type="molecule type" value="Genomic_DNA"/>
</dbReference>
<evidence type="ECO:0000313" key="3">
    <source>
        <dbReference type="EMBL" id="MBP1850818.1"/>
    </source>
</evidence>
<dbReference type="InterPro" id="IPR057460">
    <property type="entry name" value="CAF17_C"/>
</dbReference>
<dbReference type="RefSeq" id="WP_209944910.1">
    <property type="nucleotide sequence ID" value="NZ_JAGGJU010000005.1"/>
</dbReference>
<dbReference type="NCBIfam" id="TIGR03317">
    <property type="entry name" value="ygfZ_signature"/>
    <property type="match status" value="1"/>
</dbReference>
<dbReference type="PANTHER" id="PTHR22602:SF0">
    <property type="entry name" value="TRANSFERASE CAF17, MITOCHONDRIAL-RELATED"/>
    <property type="match status" value="1"/>
</dbReference>
<proteinExistence type="predicted"/>
<organism evidence="3 4">
    <name type="scientific">Rhizobium halophytocola</name>
    <dbReference type="NCBI Taxonomy" id="735519"/>
    <lineage>
        <taxon>Bacteria</taxon>
        <taxon>Pseudomonadati</taxon>
        <taxon>Pseudomonadota</taxon>
        <taxon>Alphaproteobacteria</taxon>
        <taxon>Hyphomicrobiales</taxon>
        <taxon>Rhizobiaceae</taxon>
        <taxon>Rhizobium/Agrobacterium group</taxon>
        <taxon>Rhizobium</taxon>
    </lineage>
</organism>
<keyword evidence="4" id="KW-1185">Reference proteome</keyword>
<dbReference type="InterPro" id="IPR017703">
    <property type="entry name" value="YgfZ/GCV_T_CS"/>
</dbReference>